<reference evidence="10 12" key="2">
    <citation type="submission" date="2016-10" db="EMBL/GenBank/DDBJ databases">
        <authorList>
            <person name="de Groot N.N."/>
        </authorList>
    </citation>
    <scope>NUCLEOTIDE SEQUENCE [LARGE SCALE GENOMIC DNA]</scope>
    <source>
        <strain evidence="10 12">DSM 2895</strain>
    </source>
</reference>
<evidence type="ECO:0000256" key="1">
    <source>
        <dbReference type="ARBA" id="ARBA00004651"/>
    </source>
</evidence>
<feature type="transmembrane region" description="Helical" evidence="8">
    <location>
        <begin position="311"/>
        <end position="329"/>
    </location>
</feature>
<evidence type="ECO:0000313" key="11">
    <source>
        <dbReference type="Proteomes" id="UP000037269"/>
    </source>
</evidence>
<dbReference type="AlphaFoldDB" id="A0A0D1V6A4"/>
<dbReference type="CDD" id="cd06550">
    <property type="entry name" value="TM_ABC_iron-siderophores_like"/>
    <property type="match status" value="1"/>
</dbReference>
<organism evidence="9 11">
    <name type="scientific">Aneurinibacillus migulanus</name>
    <name type="common">Bacillus migulanus</name>
    <dbReference type="NCBI Taxonomy" id="47500"/>
    <lineage>
        <taxon>Bacteria</taxon>
        <taxon>Bacillati</taxon>
        <taxon>Bacillota</taxon>
        <taxon>Bacilli</taxon>
        <taxon>Bacillales</taxon>
        <taxon>Paenibacillaceae</taxon>
        <taxon>Aneurinibacillus group</taxon>
        <taxon>Aneurinibacillus</taxon>
    </lineage>
</organism>
<feature type="transmembrane region" description="Helical" evidence="8">
    <location>
        <begin position="92"/>
        <end position="114"/>
    </location>
</feature>
<feature type="transmembrane region" description="Helical" evidence="8">
    <location>
        <begin position="66"/>
        <end position="86"/>
    </location>
</feature>
<evidence type="ECO:0000256" key="3">
    <source>
        <dbReference type="ARBA" id="ARBA00022448"/>
    </source>
</evidence>
<dbReference type="GO" id="GO:0022857">
    <property type="term" value="F:transmembrane transporter activity"/>
    <property type="evidence" value="ECO:0007669"/>
    <property type="project" value="InterPro"/>
</dbReference>
<feature type="transmembrane region" description="Helical" evidence="8">
    <location>
        <begin position="284"/>
        <end position="305"/>
    </location>
</feature>
<evidence type="ECO:0000313" key="10">
    <source>
        <dbReference type="EMBL" id="SDJ05043.1"/>
    </source>
</evidence>
<dbReference type="SUPFAM" id="SSF81345">
    <property type="entry name" value="ABC transporter involved in vitamin B12 uptake, BtuC"/>
    <property type="match status" value="1"/>
</dbReference>
<evidence type="ECO:0000256" key="7">
    <source>
        <dbReference type="ARBA" id="ARBA00023136"/>
    </source>
</evidence>
<dbReference type="InterPro" id="IPR000522">
    <property type="entry name" value="ABC_transptr_permease_BtuC"/>
</dbReference>
<keyword evidence="4" id="KW-1003">Cell membrane</keyword>
<keyword evidence="7 8" id="KW-0472">Membrane</keyword>
<feature type="transmembrane region" description="Helical" evidence="8">
    <location>
        <begin position="12"/>
        <end position="35"/>
    </location>
</feature>
<dbReference type="PANTHER" id="PTHR30472:SF65">
    <property type="entry name" value="SIDEROPHORE TRANSPORT SYSTEM PERMEASE PROTEIN YFIZ-RELATED"/>
    <property type="match status" value="1"/>
</dbReference>
<dbReference type="GO" id="GO:0005886">
    <property type="term" value="C:plasma membrane"/>
    <property type="evidence" value="ECO:0007669"/>
    <property type="project" value="UniProtKB-SubCell"/>
</dbReference>
<dbReference type="Gene3D" id="1.10.3470.10">
    <property type="entry name" value="ABC transporter involved in vitamin B12 uptake, BtuC"/>
    <property type="match status" value="1"/>
</dbReference>
<dbReference type="InterPro" id="IPR037294">
    <property type="entry name" value="ABC_BtuC-like"/>
</dbReference>
<evidence type="ECO:0000256" key="6">
    <source>
        <dbReference type="ARBA" id="ARBA00022989"/>
    </source>
</evidence>
<keyword evidence="3" id="KW-0813">Transport</keyword>
<dbReference type="Pfam" id="PF01032">
    <property type="entry name" value="FecCD"/>
    <property type="match status" value="1"/>
</dbReference>
<dbReference type="OrthoDB" id="9811721at2"/>
<reference evidence="9 11" key="1">
    <citation type="submission" date="2015-07" db="EMBL/GenBank/DDBJ databases">
        <title>Fjat-14205 dsm 2895.</title>
        <authorList>
            <person name="Liu B."/>
            <person name="Wang J."/>
            <person name="Zhu Y."/>
            <person name="Liu G."/>
            <person name="Chen Q."/>
            <person name="Chen Z."/>
            <person name="Lan J."/>
            <person name="Che J."/>
            <person name="Ge C."/>
            <person name="Shi H."/>
            <person name="Pan Z."/>
            <person name="Liu X."/>
        </authorList>
    </citation>
    <scope>NUCLEOTIDE SEQUENCE [LARGE SCALE GENOMIC DNA]</scope>
    <source>
        <strain evidence="9 11">DSM 2895</strain>
    </source>
</reference>
<keyword evidence="6 8" id="KW-1133">Transmembrane helix</keyword>
<dbReference type="Proteomes" id="UP000182836">
    <property type="component" value="Unassembled WGS sequence"/>
</dbReference>
<comment type="similarity">
    <text evidence="2">Belongs to the binding-protein-dependent transport system permease family. FecCD subfamily.</text>
</comment>
<dbReference type="STRING" id="47500.AF333_08205"/>
<feature type="transmembrane region" description="Helical" evidence="8">
    <location>
        <begin position="195"/>
        <end position="216"/>
    </location>
</feature>
<dbReference type="GO" id="GO:0033214">
    <property type="term" value="P:siderophore-iron import into cell"/>
    <property type="evidence" value="ECO:0007669"/>
    <property type="project" value="TreeGrafter"/>
</dbReference>
<dbReference type="PANTHER" id="PTHR30472">
    <property type="entry name" value="FERRIC ENTEROBACTIN TRANSPORT SYSTEM PERMEASE PROTEIN"/>
    <property type="match status" value="1"/>
</dbReference>
<evidence type="ECO:0000313" key="12">
    <source>
        <dbReference type="Proteomes" id="UP000182836"/>
    </source>
</evidence>
<protein>
    <submittedName>
        <fullName evidence="9">Iron ABC transporter</fullName>
    </submittedName>
    <submittedName>
        <fullName evidence="10">Iron complex transport system permease protein</fullName>
    </submittedName>
</protein>
<evidence type="ECO:0000256" key="2">
    <source>
        <dbReference type="ARBA" id="ARBA00007935"/>
    </source>
</evidence>
<sequence length="336" mass="34895">MRVLLPSTQLKIAGLLIGAVILVLAVYASIIFGVIDTSWQTLIEAYTNFSGTNEHIVIREVRIPRALIAVAVGMCLGISGVLIQALTRNPMADVGILGINSGASLLIVIAVAFFSVSTLTALTWIGFLGAAISGIAVYALGSLGRGGATPLKLTLAGAAMFALASSLTQGILIFNESAMEEVLFWISGSVAGRKLDILISVLPYMIVAIVASLIIAGPMNTLKLGDDVAKGVGQRTAFVKVGAGILIVVLAGSSIAVAGPISFVGLIIPHIVRPIVGIDTRWMIAYSGLFGAILLLIADILARFVAMPKELPIGVMTALIGAPFFIYAARKGGWQS</sequence>
<keyword evidence="5 8" id="KW-0812">Transmembrane</keyword>
<evidence type="ECO:0000256" key="5">
    <source>
        <dbReference type="ARBA" id="ARBA00022692"/>
    </source>
</evidence>
<dbReference type="FunFam" id="1.10.3470.10:FF:000001">
    <property type="entry name" value="Vitamin B12 ABC transporter permease BtuC"/>
    <property type="match status" value="1"/>
</dbReference>
<dbReference type="EMBL" id="LGUG01000004">
    <property type="protein sequence ID" value="KON95469.1"/>
    <property type="molecule type" value="Genomic_DNA"/>
</dbReference>
<feature type="transmembrane region" description="Helical" evidence="8">
    <location>
        <begin position="121"/>
        <end position="141"/>
    </location>
</feature>
<dbReference type="EMBL" id="FNED01000011">
    <property type="protein sequence ID" value="SDJ05043.1"/>
    <property type="molecule type" value="Genomic_DNA"/>
</dbReference>
<feature type="transmembrane region" description="Helical" evidence="8">
    <location>
        <begin position="245"/>
        <end position="272"/>
    </location>
</feature>
<dbReference type="PATRIC" id="fig|47500.8.peg.861"/>
<evidence type="ECO:0000256" key="4">
    <source>
        <dbReference type="ARBA" id="ARBA00022475"/>
    </source>
</evidence>
<gene>
    <name evidence="9" type="ORF">AF333_08205</name>
    <name evidence="10" type="ORF">SAMN04487909_11117</name>
</gene>
<evidence type="ECO:0000256" key="8">
    <source>
        <dbReference type="SAM" id="Phobius"/>
    </source>
</evidence>
<dbReference type="GeneID" id="42305177"/>
<proteinExistence type="inferred from homology"/>
<evidence type="ECO:0000313" key="9">
    <source>
        <dbReference type="EMBL" id="KON95469.1"/>
    </source>
</evidence>
<accession>A0A0D1V6A4</accession>
<dbReference type="RefSeq" id="WP_043066716.1">
    <property type="nucleotide sequence ID" value="NZ_BJOA01000041.1"/>
</dbReference>
<comment type="subcellular location">
    <subcellularLocation>
        <location evidence="1">Cell membrane</location>
        <topology evidence="1">Multi-pass membrane protein</topology>
    </subcellularLocation>
</comment>
<feature type="transmembrane region" description="Helical" evidence="8">
    <location>
        <begin position="153"/>
        <end position="174"/>
    </location>
</feature>
<name>A0A0D1V6A4_ANEMI</name>
<dbReference type="Proteomes" id="UP000037269">
    <property type="component" value="Unassembled WGS sequence"/>
</dbReference>
<keyword evidence="11" id="KW-1185">Reference proteome</keyword>